<evidence type="ECO:0000259" key="17">
    <source>
        <dbReference type="Pfam" id="PF22461"/>
    </source>
</evidence>
<keyword evidence="9" id="KW-0406">Ion transport</keyword>
<dbReference type="PANTHER" id="PTHR33619">
    <property type="entry name" value="POLYSACCHARIDE EXPORT PROTEIN GFCE-RELATED"/>
    <property type="match status" value="1"/>
</dbReference>
<name>A0A0A2MYT2_9FLAO</name>
<evidence type="ECO:0000256" key="4">
    <source>
        <dbReference type="ARBA" id="ARBA00022452"/>
    </source>
</evidence>
<dbReference type="Gene3D" id="3.30.1950.10">
    <property type="entry name" value="wza like domain"/>
    <property type="match status" value="1"/>
</dbReference>
<protein>
    <submittedName>
        <fullName evidence="18">Uncharacterized protein</fullName>
    </submittedName>
</protein>
<comment type="caution">
    <text evidence="18">The sequence shown here is derived from an EMBL/GenBank/DDBJ whole genome shotgun (WGS) entry which is preliminary data.</text>
</comment>
<dbReference type="STRING" id="1121898.GCA_000422725_02105"/>
<keyword evidence="12" id="KW-0564">Palmitate</keyword>
<dbReference type="GO" id="GO:0009279">
    <property type="term" value="C:cell outer membrane"/>
    <property type="evidence" value="ECO:0007669"/>
    <property type="project" value="UniProtKB-SubCell"/>
</dbReference>
<evidence type="ECO:0000256" key="8">
    <source>
        <dbReference type="ARBA" id="ARBA00023047"/>
    </source>
</evidence>
<sequence length="267" mass="29330">MCTLPSRKTNSSLQMIKKIGLLIVIIFAFSSCAPRKKMAYFQNIADVSSDKLYETKLQADDLVRIMVDAPAPNQELAAPFNLTTLSPTASGGTSVTTEGREYLIDKNGEISMPLIGKVKLGGLTRDEALLKITGEISKYVTNPIINLRLMNFKVTVLGEVNSPGSYPIGTERITLPEALALAGDLQITGLRKNIMIIREVEGKKTYGFVDITNADFMNSEFYYLTQNDLVVVEPNRMRRNSSAIGRELSIVVSAVSLIVTIITFATR</sequence>
<evidence type="ECO:0000256" key="11">
    <source>
        <dbReference type="ARBA" id="ARBA00023136"/>
    </source>
</evidence>
<dbReference type="InterPro" id="IPR003715">
    <property type="entry name" value="Poly_export_N"/>
</dbReference>
<keyword evidence="7" id="KW-0732">Signal</keyword>
<dbReference type="GO" id="GO:0015159">
    <property type="term" value="F:polysaccharide transmembrane transporter activity"/>
    <property type="evidence" value="ECO:0007669"/>
    <property type="project" value="InterPro"/>
</dbReference>
<dbReference type="GO" id="GO:0015288">
    <property type="term" value="F:porin activity"/>
    <property type="evidence" value="ECO:0007669"/>
    <property type="project" value="UniProtKB-KW"/>
</dbReference>
<keyword evidence="10" id="KW-0626">Porin</keyword>
<dbReference type="GO" id="GO:0006811">
    <property type="term" value="P:monoatomic ion transport"/>
    <property type="evidence" value="ECO:0007669"/>
    <property type="project" value="UniProtKB-KW"/>
</dbReference>
<keyword evidence="11 15" id="KW-0472">Membrane</keyword>
<keyword evidence="3" id="KW-0813">Transport</keyword>
<comment type="subcellular location">
    <subcellularLocation>
        <location evidence="1">Cell outer membrane</location>
        <topology evidence="1">Multi-pass membrane protein</topology>
    </subcellularLocation>
</comment>
<keyword evidence="5" id="KW-0762">Sugar transport</keyword>
<evidence type="ECO:0000256" key="3">
    <source>
        <dbReference type="ARBA" id="ARBA00022448"/>
    </source>
</evidence>
<dbReference type="InterPro" id="IPR054765">
    <property type="entry name" value="SLBB_dom"/>
</dbReference>
<evidence type="ECO:0000313" key="19">
    <source>
        <dbReference type="Proteomes" id="UP000030111"/>
    </source>
</evidence>
<dbReference type="PROSITE" id="PS51257">
    <property type="entry name" value="PROKAR_LIPOPROTEIN"/>
    <property type="match status" value="1"/>
</dbReference>
<keyword evidence="8" id="KW-0625">Polysaccharide transport</keyword>
<evidence type="ECO:0000256" key="5">
    <source>
        <dbReference type="ARBA" id="ARBA00022597"/>
    </source>
</evidence>
<keyword evidence="15" id="KW-1133">Transmembrane helix</keyword>
<organism evidence="18 19">
    <name type="scientific">Flavobacterium subsaxonicum WB 4.1-42 = DSM 21790</name>
    <dbReference type="NCBI Taxonomy" id="1121898"/>
    <lineage>
        <taxon>Bacteria</taxon>
        <taxon>Pseudomonadati</taxon>
        <taxon>Bacteroidota</taxon>
        <taxon>Flavobacteriia</taxon>
        <taxon>Flavobacteriales</taxon>
        <taxon>Flavobacteriaceae</taxon>
        <taxon>Flavobacterium</taxon>
    </lineage>
</organism>
<dbReference type="AlphaFoldDB" id="A0A0A2MYT2"/>
<feature type="domain" description="SLBB" evidence="17">
    <location>
        <begin position="153"/>
        <end position="231"/>
    </location>
</feature>
<evidence type="ECO:0000256" key="12">
    <source>
        <dbReference type="ARBA" id="ARBA00023139"/>
    </source>
</evidence>
<dbReference type="PANTHER" id="PTHR33619:SF3">
    <property type="entry name" value="POLYSACCHARIDE EXPORT PROTEIN GFCE-RELATED"/>
    <property type="match status" value="1"/>
</dbReference>
<dbReference type="InterPro" id="IPR049712">
    <property type="entry name" value="Poly_export"/>
</dbReference>
<dbReference type="Pfam" id="PF02563">
    <property type="entry name" value="Poly_export"/>
    <property type="match status" value="1"/>
</dbReference>
<keyword evidence="14" id="KW-0449">Lipoprotein</keyword>
<keyword evidence="19" id="KW-1185">Reference proteome</keyword>
<dbReference type="Pfam" id="PF22461">
    <property type="entry name" value="SLBB_2"/>
    <property type="match status" value="1"/>
</dbReference>
<dbReference type="EMBL" id="JRLY01000005">
    <property type="protein sequence ID" value="KGO93380.1"/>
    <property type="molecule type" value="Genomic_DNA"/>
</dbReference>
<gene>
    <name evidence="18" type="ORF">Q766_08760</name>
</gene>
<evidence type="ECO:0000259" key="16">
    <source>
        <dbReference type="Pfam" id="PF02563"/>
    </source>
</evidence>
<keyword evidence="6 15" id="KW-0812">Transmembrane</keyword>
<evidence type="ECO:0000256" key="1">
    <source>
        <dbReference type="ARBA" id="ARBA00004571"/>
    </source>
</evidence>
<evidence type="ECO:0000256" key="15">
    <source>
        <dbReference type="SAM" id="Phobius"/>
    </source>
</evidence>
<evidence type="ECO:0000256" key="14">
    <source>
        <dbReference type="ARBA" id="ARBA00023288"/>
    </source>
</evidence>
<keyword evidence="4" id="KW-1134">Transmembrane beta strand</keyword>
<dbReference type="eggNOG" id="COG1596">
    <property type="taxonomic scope" value="Bacteria"/>
</dbReference>
<dbReference type="Proteomes" id="UP000030111">
    <property type="component" value="Unassembled WGS sequence"/>
</dbReference>
<evidence type="ECO:0000256" key="10">
    <source>
        <dbReference type="ARBA" id="ARBA00023114"/>
    </source>
</evidence>
<reference evidence="18 19" key="1">
    <citation type="submission" date="2013-09" db="EMBL/GenBank/DDBJ databases">
        <authorList>
            <person name="Zeng Z."/>
            <person name="Chen C."/>
        </authorList>
    </citation>
    <scope>NUCLEOTIDE SEQUENCE [LARGE SCALE GENOMIC DNA]</scope>
    <source>
        <strain evidence="18 19">WB 4.1-42</strain>
    </source>
</reference>
<evidence type="ECO:0000256" key="9">
    <source>
        <dbReference type="ARBA" id="ARBA00023065"/>
    </source>
</evidence>
<proteinExistence type="inferred from homology"/>
<dbReference type="Gene3D" id="3.10.560.10">
    <property type="entry name" value="Outer membrane lipoprotein wza domain like"/>
    <property type="match status" value="1"/>
</dbReference>
<evidence type="ECO:0000256" key="13">
    <source>
        <dbReference type="ARBA" id="ARBA00023237"/>
    </source>
</evidence>
<dbReference type="GO" id="GO:0046930">
    <property type="term" value="C:pore complex"/>
    <property type="evidence" value="ECO:0007669"/>
    <property type="project" value="UniProtKB-KW"/>
</dbReference>
<evidence type="ECO:0000256" key="7">
    <source>
        <dbReference type="ARBA" id="ARBA00022729"/>
    </source>
</evidence>
<accession>A0A0A2MYT2</accession>
<feature type="transmembrane region" description="Helical" evidence="15">
    <location>
        <begin position="248"/>
        <end position="266"/>
    </location>
</feature>
<evidence type="ECO:0000313" key="18">
    <source>
        <dbReference type="EMBL" id="KGO93380.1"/>
    </source>
</evidence>
<evidence type="ECO:0000256" key="2">
    <source>
        <dbReference type="ARBA" id="ARBA00009450"/>
    </source>
</evidence>
<comment type="similarity">
    <text evidence="2">Belongs to the BexD/CtrA/VexA family.</text>
</comment>
<keyword evidence="13" id="KW-0998">Cell outer membrane</keyword>
<feature type="domain" description="Polysaccharide export protein N-terminal" evidence="16">
    <location>
        <begin position="53"/>
        <end position="149"/>
    </location>
</feature>
<evidence type="ECO:0000256" key="6">
    <source>
        <dbReference type="ARBA" id="ARBA00022692"/>
    </source>
</evidence>